<comment type="caution">
    <text evidence="3">The sequence shown here is derived from an EMBL/GenBank/DDBJ whole genome shotgun (WGS) entry which is preliminary data.</text>
</comment>
<dbReference type="SUPFAM" id="SSF52172">
    <property type="entry name" value="CheY-like"/>
    <property type="match status" value="1"/>
</dbReference>
<gene>
    <name evidence="3" type="ORF">DEX24_08505</name>
</gene>
<proteinExistence type="predicted"/>
<dbReference type="InterPro" id="IPR052048">
    <property type="entry name" value="ST_Response_Regulator"/>
</dbReference>
<keyword evidence="1" id="KW-0597">Phosphoprotein</keyword>
<name>A0A2U3ALI8_9BACL</name>
<dbReference type="InterPro" id="IPR001789">
    <property type="entry name" value="Sig_transdc_resp-reg_receiver"/>
</dbReference>
<feature type="modified residue" description="4-aspartylphosphate" evidence="1">
    <location>
        <position position="53"/>
    </location>
</feature>
<dbReference type="InterPro" id="IPR011006">
    <property type="entry name" value="CheY-like_superfamily"/>
</dbReference>
<protein>
    <submittedName>
        <fullName evidence="3">Two-component system response regulator</fullName>
    </submittedName>
</protein>
<dbReference type="PANTHER" id="PTHR43228">
    <property type="entry name" value="TWO-COMPONENT RESPONSE REGULATOR"/>
    <property type="match status" value="1"/>
</dbReference>
<dbReference type="Proteomes" id="UP000245938">
    <property type="component" value="Unassembled WGS sequence"/>
</dbReference>
<dbReference type="AlphaFoldDB" id="A0A2U3ALI8"/>
<dbReference type="Gene3D" id="3.40.50.2300">
    <property type="match status" value="1"/>
</dbReference>
<reference evidence="3 4" key="1">
    <citation type="submission" date="2018-05" db="EMBL/GenBank/DDBJ databases">
        <title>Kurthia sibirica genome sequence.</title>
        <authorList>
            <person name="Maclea K.S."/>
            <person name="Goen A.E."/>
        </authorList>
    </citation>
    <scope>NUCLEOTIDE SEQUENCE [LARGE SCALE GENOMIC DNA]</scope>
    <source>
        <strain evidence="3 4">ATCC 49154</strain>
    </source>
</reference>
<dbReference type="SMART" id="SM00448">
    <property type="entry name" value="REC"/>
    <property type="match status" value="1"/>
</dbReference>
<evidence type="ECO:0000313" key="4">
    <source>
        <dbReference type="Proteomes" id="UP000245938"/>
    </source>
</evidence>
<dbReference type="Pfam" id="PF00072">
    <property type="entry name" value="Response_reg"/>
    <property type="match status" value="1"/>
</dbReference>
<evidence type="ECO:0000259" key="2">
    <source>
        <dbReference type="PROSITE" id="PS50110"/>
    </source>
</evidence>
<dbReference type="PROSITE" id="PS50110">
    <property type="entry name" value="RESPONSE_REGULATORY"/>
    <property type="match status" value="1"/>
</dbReference>
<feature type="domain" description="Response regulatory" evidence="2">
    <location>
        <begin position="3"/>
        <end position="118"/>
    </location>
</feature>
<organism evidence="3 4">
    <name type="scientific">Kurthia sibirica</name>
    <dbReference type="NCBI Taxonomy" id="202750"/>
    <lineage>
        <taxon>Bacteria</taxon>
        <taxon>Bacillati</taxon>
        <taxon>Bacillota</taxon>
        <taxon>Bacilli</taxon>
        <taxon>Bacillales</taxon>
        <taxon>Caryophanaceae</taxon>
        <taxon>Kurthia</taxon>
    </lineage>
</organism>
<dbReference type="OrthoDB" id="9790669at2"/>
<dbReference type="PANTHER" id="PTHR43228:SF1">
    <property type="entry name" value="TWO-COMPONENT RESPONSE REGULATOR ARR22"/>
    <property type="match status" value="1"/>
</dbReference>
<dbReference type="GO" id="GO:0000160">
    <property type="term" value="P:phosphorelay signal transduction system"/>
    <property type="evidence" value="ECO:0007669"/>
    <property type="project" value="InterPro"/>
</dbReference>
<keyword evidence="4" id="KW-1185">Reference proteome</keyword>
<accession>A0A2U3ALI8</accession>
<evidence type="ECO:0000256" key="1">
    <source>
        <dbReference type="PROSITE-ProRule" id="PRU00169"/>
    </source>
</evidence>
<dbReference type="RefSeq" id="WP_109305999.1">
    <property type="nucleotide sequence ID" value="NZ_BJUF01000033.1"/>
</dbReference>
<evidence type="ECO:0000313" key="3">
    <source>
        <dbReference type="EMBL" id="PWI25370.1"/>
    </source>
</evidence>
<sequence>MTTLLVVDDALFMRETVKAIASEGGFEIVGEAENGQQAIEQYRKLQPDLVTMDITMPVLSGLDATKAIVEEFPQARIIVITALGQQKLVIKALENGAKDFLTKPFDREQFISTLRQISAY</sequence>
<dbReference type="EMBL" id="QFVR01000009">
    <property type="protein sequence ID" value="PWI25370.1"/>
    <property type="molecule type" value="Genomic_DNA"/>
</dbReference>